<dbReference type="GO" id="GO:1990481">
    <property type="term" value="P:mRNA pseudouridine synthesis"/>
    <property type="evidence" value="ECO:0007669"/>
    <property type="project" value="TreeGrafter"/>
</dbReference>
<proteinExistence type="inferred from homology"/>
<dbReference type="EC" id="5.4.99.25" evidence="1"/>
<keyword evidence="3" id="KW-0413">Isomerase</keyword>
<dbReference type="NCBIfam" id="TIGR00431">
    <property type="entry name" value="TruB"/>
    <property type="match status" value="1"/>
</dbReference>
<dbReference type="InterPro" id="IPR014780">
    <property type="entry name" value="tRNA_psdUridine_synth_TruB"/>
</dbReference>
<dbReference type="PANTHER" id="PTHR13767">
    <property type="entry name" value="TRNA-PSEUDOURIDINE SYNTHASE"/>
    <property type="match status" value="1"/>
</dbReference>
<dbReference type="GO" id="GO:0160148">
    <property type="term" value="F:tRNA pseudouridine(55) synthase activity"/>
    <property type="evidence" value="ECO:0007669"/>
    <property type="project" value="UniProtKB-EC"/>
</dbReference>
<dbReference type="Gene3D" id="3.30.2350.10">
    <property type="entry name" value="Pseudouridine synthase"/>
    <property type="match status" value="1"/>
</dbReference>
<comment type="caution">
    <text evidence="6">The sequence shown here is derived from an EMBL/GenBank/DDBJ whole genome shotgun (WGS) entry which is preliminary data.</text>
</comment>
<dbReference type="InterPro" id="IPR020103">
    <property type="entry name" value="PsdUridine_synth_cat_dom_sf"/>
</dbReference>
<name>X1GX84_9ZZZZ</name>
<reference evidence="6" key="1">
    <citation type="journal article" date="2014" name="Front. Microbiol.">
        <title>High frequency of phylogenetically diverse reductive dehalogenase-homologous genes in deep subseafloor sedimentary metagenomes.</title>
        <authorList>
            <person name="Kawai M."/>
            <person name="Futagami T."/>
            <person name="Toyoda A."/>
            <person name="Takaki Y."/>
            <person name="Nishi S."/>
            <person name="Hori S."/>
            <person name="Arai W."/>
            <person name="Tsubouchi T."/>
            <person name="Morono Y."/>
            <person name="Uchiyama I."/>
            <person name="Ito T."/>
            <person name="Fujiyama A."/>
            <person name="Inagaki F."/>
            <person name="Takami H."/>
        </authorList>
    </citation>
    <scope>NUCLEOTIDE SEQUENCE</scope>
    <source>
        <strain evidence="6">Expedition CK06-06</strain>
    </source>
</reference>
<dbReference type="InterPro" id="IPR032819">
    <property type="entry name" value="TruB_C"/>
</dbReference>
<gene>
    <name evidence="6" type="ORF">S03H2_39524</name>
</gene>
<dbReference type="GO" id="GO:0003723">
    <property type="term" value="F:RNA binding"/>
    <property type="evidence" value="ECO:0007669"/>
    <property type="project" value="InterPro"/>
</dbReference>
<evidence type="ECO:0000259" key="5">
    <source>
        <dbReference type="Pfam" id="PF16198"/>
    </source>
</evidence>
<organism evidence="6">
    <name type="scientific">marine sediment metagenome</name>
    <dbReference type="NCBI Taxonomy" id="412755"/>
    <lineage>
        <taxon>unclassified sequences</taxon>
        <taxon>metagenomes</taxon>
        <taxon>ecological metagenomes</taxon>
    </lineage>
</organism>
<feature type="domain" description="Pseudouridine synthase II N-terminal" evidence="4">
    <location>
        <begin position="2"/>
        <end position="150"/>
    </location>
</feature>
<dbReference type="EMBL" id="BARU01024446">
    <property type="protein sequence ID" value="GAH49450.1"/>
    <property type="molecule type" value="Genomic_DNA"/>
</dbReference>
<dbReference type="CDD" id="cd02573">
    <property type="entry name" value="PseudoU_synth_EcTruB"/>
    <property type="match status" value="1"/>
</dbReference>
<dbReference type="PANTHER" id="PTHR13767:SF2">
    <property type="entry name" value="PSEUDOURIDYLATE SYNTHASE TRUB1"/>
    <property type="match status" value="1"/>
</dbReference>
<dbReference type="Pfam" id="PF16198">
    <property type="entry name" value="TruB_C_2"/>
    <property type="match status" value="1"/>
</dbReference>
<evidence type="ECO:0000256" key="2">
    <source>
        <dbReference type="ARBA" id="ARBA00022694"/>
    </source>
</evidence>
<evidence type="ECO:0000259" key="4">
    <source>
        <dbReference type="Pfam" id="PF01509"/>
    </source>
</evidence>
<protein>
    <recommendedName>
        <fullName evidence="1">tRNA pseudouridine(55) synthase</fullName>
        <ecNumber evidence="1">5.4.99.25</ecNumber>
    </recommendedName>
</protein>
<dbReference type="InterPro" id="IPR002501">
    <property type="entry name" value="PsdUridine_synth_N"/>
</dbReference>
<feature type="domain" description="tRNA pseudouridylate synthase B C-terminal" evidence="5">
    <location>
        <begin position="151"/>
        <end position="194"/>
    </location>
</feature>
<feature type="non-terminal residue" evidence="6">
    <location>
        <position position="276"/>
    </location>
</feature>
<dbReference type="AlphaFoldDB" id="X1GX84"/>
<dbReference type="SUPFAM" id="SSF55120">
    <property type="entry name" value="Pseudouridine synthase"/>
    <property type="match status" value="1"/>
</dbReference>
<evidence type="ECO:0000256" key="3">
    <source>
        <dbReference type="ARBA" id="ARBA00023235"/>
    </source>
</evidence>
<evidence type="ECO:0000256" key="1">
    <source>
        <dbReference type="ARBA" id="ARBA00012787"/>
    </source>
</evidence>
<dbReference type="GO" id="GO:0006400">
    <property type="term" value="P:tRNA modification"/>
    <property type="evidence" value="ECO:0007669"/>
    <property type="project" value="TreeGrafter"/>
</dbReference>
<dbReference type="Pfam" id="PF01509">
    <property type="entry name" value="TruB_N"/>
    <property type="match status" value="1"/>
</dbReference>
<accession>X1GX84</accession>
<keyword evidence="2" id="KW-0819">tRNA processing</keyword>
<evidence type="ECO:0000313" key="6">
    <source>
        <dbReference type="EMBL" id="GAH49450.1"/>
    </source>
</evidence>
<sequence length="276" mass="30714">MKRLSGERRVGHAGTLDPQATGVLPVCLGEGTRVIEFLLEATKAYRAQIELGVATDTYDASGKITQKGDASGISQEQLKSALASFCGLIQQTPPMYSAVKYHGKRLYELARAGIKVERKSRLTRIYHLELIDWQPPVVTIEVVCGKGTYIRSLAHDLGQALDCGANLKSLIRLRYGLFDIKDAVSLPQLEPAFRYGYWQRFVYPIDIVLLHWAAIVVSHDTGRLIRNGRPLVLGNDAGGEETDYLKQYPIARSSFESHCRVYTLDGCFLGVLRFNP</sequence>
<dbReference type="HAMAP" id="MF_01080">
    <property type="entry name" value="TruB_bact"/>
    <property type="match status" value="1"/>
</dbReference>